<keyword evidence="1" id="KW-0472">Membrane</keyword>
<gene>
    <name evidence="2" type="ORF">GCK72_020638</name>
</gene>
<evidence type="ECO:0000313" key="2">
    <source>
        <dbReference type="EMBL" id="KAF1754080.1"/>
    </source>
</evidence>
<dbReference type="AlphaFoldDB" id="A0A6A5GG15"/>
<keyword evidence="1" id="KW-1133">Transmembrane helix</keyword>
<organism evidence="2 3">
    <name type="scientific">Caenorhabditis remanei</name>
    <name type="common">Caenorhabditis vulgaris</name>
    <dbReference type="NCBI Taxonomy" id="31234"/>
    <lineage>
        <taxon>Eukaryota</taxon>
        <taxon>Metazoa</taxon>
        <taxon>Ecdysozoa</taxon>
        <taxon>Nematoda</taxon>
        <taxon>Chromadorea</taxon>
        <taxon>Rhabditida</taxon>
        <taxon>Rhabditina</taxon>
        <taxon>Rhabditomorpha</taxon>
        <taxon>Rhabditoidea</taxon>
        <taxon>Rhabditidae</taxon>
        <taxon>Peloderinae</taxon>
        <taxon>Caenorhabditis</taxon>
    </lineage>
</organism>
<evidence type="ECO:0000256" key="1">
    <source>
        <dbReference type="SAM" id="Phobius"/>
    </source>
</evidence>
<keyword evidence="1" id="KW-0812">Transmembrane</keyword>
<evidence type="ECO:0000313" key="3">
    <source>
        <dbReference type="Proteomes" id="UP000483820"/>
    </source>
</evidence>
<evidence type="ECO:0008006" key="4">
    <source>
        <dbReference type="Google" id="ProtNLM"/>
    </source>
</evidence>
<sequence length="79" mass="9032">MISPIDFFQLQFGFGFLLEGIENLFTYVLSGTTAFHMIVCVFMSAQYRDNALAIIRCGYPVIEKREEKVTQMQLTANNV</sequence>
<dbReference type="GO" id="GO:0008528">
    <property type="term" value="F:G protein-coupled peptide receptor activity"/>
    <property type="evidence" value="ECO:0007669"/>
    <property type="project" value="InterPro"/>
</dbReference>
<name>A0A6A5GG15_CAERE</name>
<comment type="caution">
    <text evidence="2">The sequence shown here is derived from an EMBL/GenBank/DDBJ whole genome shotgun (WGS) entry which is preliminary data.</text>
</comment>
<accession>A0A6A5GG15</accession>
<dbReference type="GeneID" id="9827025"/>
<dbReference type="CTD" id="9827025"/>
<dbReference type="InterPro" id="IPR019427">
    <property type="entry name" value="7TM_GPCR_serpentine_rcpt_Srw"/>
</dbReference>
<protein>
    <recommendedName>
        <fullName evidence="4">7TM GPCR serpentine receptor class x (Srx) domain-containing protein</fullName>
    </recommendedName>
</protein>
<dbReference type="Pfam" id="PF10324">
    <property type="entry name" value="7TM_GPCR_Srw"/>
    <property type="match status" value="1"/>
</dbReference>
<dbReference type="KEGG" id="crq:GCK72_020638"/>
<dbReference type="EMBL" id="WUAV01000005">
    <property type="protein sequence ID" value="KAF1754080.1"/>
    <property type="molecule type" value="Genomic_DNA"/>
</dbReference>
<dbReference type="RefSeq" id="XP_053582615.1">
    <property type="nucleotide sequence ID" value="XM_053733702.1"/>
</dbReference>
<reference evidence="2 3" key="1">
    <citation type="submission" date="2019-12" db="EMBL/GenBank/DDBJ databases">
        <title>Chromosome-level assembly of the Caenorhabditis remanei genome.</title>
        <authorList>
            <person name="Teterina A.A."/>
            <person name="Willis J.H."/>
            <person name="Phillips P.C."/>
        </authorList>
    </citation>
    <scope>NUCLEOTIDE SEQUENCE [LARGE SCALE GENOMIC DNA]</scope>
    <source>
        <strain evidence="2 3">PX506</strain>
        <tissue evidence="2">Whole organism</tissue>
    </source>
</reference>
<dbReference type="Proteomes" id="UP000483820">
    <property type="component" value="Chromosome V"/>
</dbReference>
<proteinExistence type="predicted"/>
<feature type="transmembrane region" description="Helical" evidence="1">
    <location>
        <begin position="24"/>
        <end position="45"/>
    </location>
</feature>